<organism evidence="1 2">
    <name type="scientific">Amycolatopsis tolypomycina</name>
    <dbReference type="NCBI Taxonomy" id="208445"/>
    <lineage>
        <taxon>Bacteria</taxon>
        <taxon>Bacillati</taxon>
        <taxon>Actinomycetota</taxon>
        <taxon>Actinomycetes</taxon>
        <taxon>Pseudonocardiales</taxon>
        <taxon>Pseudonocardiaceae</taxon>
        <taxon>Amycolatopsis</taxon>
    </lineage>
</organism>
<name>A0A1H4NW96_9PSEU</name>
<reference evidence="2" key="1">
    <citation type="submission" date="2016-10" db="EMBL/GenBank/DDBJ databases">
        <authorList>
            <person name="Varghese N."/>
            <person name="Submissions S."/>
        </authorList>
    </citation>
    <scope>NUCLEOTIDE SEQUENCE [LARGE SCALE GENOMIC DNA]</scope>
    <source>
        <strain evidence="2">DSM 44544</strain>
    </source>
</reference>
<evidence type="ECO:0000313" key="2">
    <source>
        <dbReference type="Proteomes" id="UP000199622"/>
    </source>
</evidence>
<accession>A0A1H4NW96</accession>
<proteinExistence type="predicted"/>
<dbReference type="RefSeq" id="WP_091305937.1">
    <property type="nucleotide sequence ID" value="NZ_FNSO01000004.1"/>
</dbReference>
<sequence>MSGVGDEARISAHGSLVVLVARKSNVVLVLDRTSAPGEGTDQAEAAITGYARTLLDLVELS</sequence>
<protein>
    <submittedName>
        <fullName evidence="1">Uncharacterized protein</fullName>
    </submittedName>
</protein>
<evidence type="ECO:0000313" key="1">
    <source>
        <dbReference type="EMBL" id="SEB99443.1"/>
    </source>
</evidence>
<dbReference type="Proteomes" id="UP000199622">
    <property type="component" value="Unassembled WGS sequence"/>
</dbReference>
<dbReference type="OrthoDB" id="3480835at2"/>
<keyword evidence="2" id="KW-1185">Reference proteome</keyword>
<gene>
    <name evidence="1" type="ORF">SAMN04489727_2170</name>
</gene>
<dbReference type="EMBL" id="FNSO01000004">
    <property type="protein sequence ID" value="SEB99443.1"/>
    <property type="molecule type" value="Genomic_DNA"/>
</dbReference>
<dbReference type="AlphaFoldDB" id="A0A1H4NW96"/>